<evidence type="ECO:0000313" key="15">
    <source>
        <dbReference type="Proteomes" id="UP000734854"/>
    </source>
</evidence>
<dbReference type="PRINTS" id="PR00031">
    <property type="entry name" value="HTHREPRESSR"/>
</dbReference>
<gene>
    <name evidence="14" type="ORF">ZIOFF_046743</name>
</gene>
<dbReference type="SMART" id="SM00389">
    <property type="entry name" value="HOX"/>
    <property type="match status" value="1"/>
</dbReference>
<dbReference type="CDD" id="cd00086">
    <property type="entry name" value="homeodomain"/>
    <property type="match status" value="1"/>
</dbReference>
<keyword evidence="3 9" id="KW-0238">DNA-binding</keyword>
<comment type="function">
    <text evidence="11">Transcription factor.</text>
</comment>
<evidence type="ECO:0000256" key="1">
    <source>
        <dbReference type="ARBA" id="ARBA00004123"/>
    </source>
</evidence>
<comment type="caution">
    <text evidence="14">The sequence shown here is derived from an EMBL/GenBank/DDBJ whole genome shotgun (WGS) entry which is preliminary data.</text>
</comment>
<dbReference type="GO" id="GO:0043565">
    <property type="term" value="F:sequence-specific DNA binding"/>
    <property type="evidence" value="ECO:0007669"/>
    <property type="project" value="InterPro"/>
</dbReference>
<dbReference type="InterPro" id="IPR001356">
    <property type="entry name" value="HD"/>
</dbReference>
<dbReference type="GO" id="GO:0005634">
    <property type="term" value="C:nucleus"/>
    <property type="evidence" value="ECO:0007669"/>
    <property type="project" value="UniProtKB-SubCell"/>
</dbReference>
<evidence type="ECO:0000256" key="8">
    <source>
        <dbReference type="ARBA" id="ARBA00037260"/>
    </source>
</evidence>
<dbReference type="FunFam" id="1.10.10.60:FF:000242">
    <property type="entry name" value="Homeobox-leucine zipper protein HOX13"/>
    <property type="match status" value="1"/>
</dbReference>
<dbReference type="Proteomes" id="UP000734854">
    <property type="component" value="Unassembled WGS sequence"/>
</dbReference>
<evidence type="ECO:0000256" key="11">
    <source>
        <dbReference type="RuleBase" id="RU369038"/>
    </source>
</evidence>
<comment type="similarity">
    <text evidence="7 11">Belongs to the HD-ZIP homeobox family. Class I subfamily.</text>
</comment>
<keyword evidence="15" id="KW-1185">Reference proteome</keyword>
<dbReference type="Pfam" id="PF00046">
    <property type="entry name" value="Homeodomain"/>
    <property type="match status" value="1"/>
</dbReference>
<accession>A0A8J5FR50</accession>
<feature type="DNA-binding region" description="Homeobox" evidence="9">
    <location>
        <begin position="184"/>
        <end position="243"/>
    </location>
</feature>
<feature type="domain" description="Homeobox" evidence="13">
    <location>
        <begin position="182"/>
        <end position="242"/>
    </location>
</feature>
<evidence type="ECO:0000256" key="5">
    <source>
        <dbReference type="ARBA" id="ARBA00023163"/>
    </source>
</evidence>
<name>A0A8J5FR50_ZINOF</name>
<dbReference type="InterPro" id="IPR009057">
    <property type="entry name" value="Homeodomain-like_sf"/>
</dbReference>
<comment type="function">
    <text evidence="8">Probable transcription factor.</text>
</comment>
<evidence type="ECO:0000256" key="10">
    <source>
        <dbReference type="RuleBase" id="RU000682"/>
    </source>
</evidence>
<evidence type="ECO:0000256" key="6">
    <source>
        <dbReference type="ARBA" id="ARBA00023242"/>
    </source>
</evidence>
<dbReference type="EMBL" id="JACMSC010000013">
    <property type="protein sequence ID" value="KAG6491805.1"/>
    <property type="molecule type" value="Genomic_DNA"/>
</dbReference>
<evidence type="ECO:0000256" key="4">
    <source>
        <dbReference type="ARBA" id="ARBA00023155"/>
    </source>
</evidence>
<dbReference type="InterPro" id="IPR045224">
    <property type="entry name" value="HDZip_class_I_plant"/>
</dbReference>
<comment type="subcellular location">
    <subcellularLocation>
        <location evidence="1 9 10">Nucleus</location>
    </subcellularLocation>
</comment>
<sequence length="421" mass="46861">MKERLAAGACRNRQWCGVYGSGVRRGRRRPRWLREDATVKEKRDGRGHQRDGLQLLSSGSRCRRRGDGPEGERRGDVEETLLLCSSSVLCTAAPSAAVRQPTSLLPLELGKPSCTVKETLLACREQAKDLLKPPTQFGIVMKRSLSYSDHLIPTGEERTTFTSFMDGLEEDESPEEEMYGGGGRGAKKRRLSAEQVRALEKNFEVDNKLEPERKVRLAQELGLQPRQVAVWFQNRRARWKTKQLEHDYAALKANHDVLRLDCDALLRDKDSLLAEIKELKAKLAEEDPSAPAAEKKTIAGTDEPPPPSLAFKNRSSDSDSSAILNDAVLNDEDSPRGFSSSASATNMLSVGIGATFPDSPPPLPLLNLDSRTMKSIGVGGGIYYYQNHPMKMEELLEGEEEHCHGFFADEPTPGLNWLYWN</sequence>
<evidence type="ECO:0000313" key="14">
    <source>
        <dbReference type="EMBL" id="KAG6491805.1"/>
    </source>
</evidence>
<keyword evidence="6 9" id="KW-0539">Nucleus</keyword>
<feature type="region of interest" description="Disordered" evidence="12">
    <location>
        <begin position="284"/>
        <end position="318"/>
    </location>
</feature>
<evidence type="ECO:0000259" key="13">
    <source>
        <dbReference type="PROSITE" id="PS50071"/>
    </source>
</evidence>
<proteinExistence type="inferred from homology"/>
<dbReference type="GO" id="GO:0000981">
    <property type="term" value="F:DNA-binding transcription factor activity, RNA polymerase II-specific"/>
    <property type="evidence" value="ECO:0007669"/>
    <property type="project" value="UniProtKB-UniRule"/>
</dbReference>
<keyword evidence="2 11" id="KW-0805">Transcription regulation</keyword>
<dbReference type="PROSITE" id="PS00027">
    <property type="entry name" value="HOMEOBOX_1"/>
    <property type="match status" value="1"/>
</dbReference>
<evidence type="ECO:0000256" key="12">
    <source>
        <dbReference type="SAM" id="MobiDB-lite"/>
    </source>
</evidence>
<dbReference type="Pfam" id="PF02183">
    <property type="entry name" value="HALZ"/>
    <property type="match status" value="1"/>
</dbReference>
<dbReference type="PANTHER" id="PTHR24326:SF547">
    <property type="entry name" value="HOMEOBOX-LEUCINE ZIPPER PROTEIN ATHB-6"/>
    <property type="match status" value="1"/>
</dbReference>
<dbReference type="InterPro" id="IPR017970">
    <property type="entry name" value="Homeobox_CS"/>
</dbReference>
<dbReference type="GO" id="GO:0045893">
    <property type="term" value="P:positive regulation of DNA-templated transcription"/>
    <property type="evidence" value="ECO:0007669"/>
    <property type="project" value="TreeGrafter"/>
</dbReference>
<keyword evidence="5 11" id="KW-0804">Transcription</keyword>
<dbReference type="AlphaFoldDB" id="A0A8J5FR50"/>
<keyword evidence="4 9" id="KW-0371">Homeobox</keyword>
<evidence type="ECO:0000256" key="7">
    <source>
        <dbReference type="ARBA" id="ARBA00025748"/>
    </source>
</evidence>
<dbReference type="SUPFAM" id="SSF46689">
    <property type="entry name" value="Homeodomain-like"/>
    <property type="match status" value="1"/>
</dbReference>
<organism evidence="14 15">
    <name type="scientific">Zingiber officinale</name>
    <name type="common">Ginger</name>
    <name type="synonym">Amomum zingiber</name>
    <dbReference type="NCBI Taxonomy" id="94328"/>
    <lineage>
        <taxon>Eukaryota</taxon>
        <taxon>Viridiplantae</taxon>
        <taxon>Streptophyta</taxon>
        <taxon>Embryophyta</taxon>
        <taxon>Tracheophyta</taxon>
        <taxon>Spermatophyta</taxon>
        <taxon>Magnoliopsida</taxon>
        <taxon>Liliopsida</taxon>
        <taxon>Zingiberales</taxon>
        <taxon>Zingiberaceae</taxon>
        <taxon>Zingiber</taxon>
    </lineage>
</organism>
<dbReference type="Gene3D" id="1.10.10.60">
    <property type="entry name" value="Homeodomain-like"/>
    <property type="match status" value="1"/>
</dbReference>
<evidence type="ECO:0000256" key="2">
    <source>
        <dbReference type="ARBA" id="ARBA00023015"/>
    </source>
</evidence>
<dbReference type="PANTHER" id="PTHR24326">
    <property type="entry name" value="HOMEOBOX-LEUCINE ZIPPER PROTEIN"/>
    <property type="match status" value="1"/>
</dbReference>
<evidence type="ECO:0000256" key="9">
    <source>
        <dbReference type="PROSITE-ProRule" id="PRU00108"/>
    </source>
</evidence>
<dbReference type="PROSITE" id="PS50071">
    <property type="entry name" value="HOMEOBOX_2"/>
    <property type="match status" value="1"/>
</dbReference>
<dbReference type="InterPro" id="IPR000047">
    <property type="entry name" value="HTH_motif"/>
</dbReference>
<evidence type="ECO:0000256" key="3">
    <source>
        <dbReference type="ARBA" id="ARBA00023125"/>
    </source>
</evidence>
<dbReference type="InterPro" id="IPR003106">
    <property type="entry name" value="Leu_zip_homeo"/>
</dbReference>
<protein>
    <recommendedName>
        <fullName evidence="11">Homeobox-leucine zipper protein</fullName>
    </recommendedName>
    <alternativeName>
        <fullName evidence="11">HD-ZIP protein</fullName>
    </alternativeName>
    <alternativeName>
        <fullName evidence="11">Homeodomain transcription factor</fullName>
    </alternativeName>
</protein>
<reference evidence="14 15" key="1">
    <citation type="submission" date="2020-08" db="EMBL/GenBank/DDBJ databases">
        <title>Plant Genome Project.</title>
        <authorList>
            <person name="Zhang R.-G."/>
        </authorList>
    </citation>
    <scope>NUCLEOTIDE SEQUENCE [LARGE SCALE GENOMIC DNA]</scope>
    <source>
        <tissue evidence="14">Rhizome</tissue>
    </source>
</reference>